<evidence type="ECO:0000313" key="4">
    <source>
        <dbReference type="EMBL" id="QNO55100.1"/>
    </source>
</evidence>
<dbReference type="EC" id="2.4.1.250" evidence="4"/>
<keyword evidence="4" id="KW-0808">Transferase</keyword>
<feature type="domain" description="Glycosyltransferase subfamily 4-like N-terminal" evidence="2">
    <location>
        <begin position="15"/>
        <end position="179"/>
    </location>
</feature>
<evidence type="ECO:0000313" key="3">
    <source>
        <dbReference type="EMBL" id="QNO55029.1"/>
    </source>
</evidence>
<dbReference type="PANTHER" id="PTHR45947">
    <property type="entry name" value="SULFOQUINOVOSYL TRANSFERASE SQD2"/>
    <property type="match status" value="1"/>
</dbReference>
<gene>
    <name evidence="4" type="primary">mshA_2</name>
    <name evidence="3" type="ORF">FPOEFMDM_00014</name>
    <name evidence="4" type="ORF">MNNOGLJF_00014</name>
</gene>
<dbReference type="Pfam" id="PF00534">
    <property type="entry name" value="Glycos_transf_1"/>
    <property type="match status" value="1"/>
</dbReference>
<reference evidence="4" key="1">
    <citation type="submission" date="2020-06" db="EMBL/GenBank/DDBJ databases">
        <title>Unique genomic features of the anaerobic methanotrophic archaea.</title>
        <authorList>
            <person name="Chadwick G.L."/>
            <person name="Skennerton C.T."/>
            <person name="Laso-Perez R."/>
            <person name="Leu A.O."/>
            <person name="Speth D.R."/>
            <person name="Yu H."/>
            <person name="Morgan-Lang C."/>
            <person name="Hatzenpichler R."/>
            <person name="Goudeau D."/>
            <person name="Malmstrom R."/>
            <person name="Brazelton W.J."/>
            <person name="Woyke T."/>
            <person name="Hallam S.J."/>
            <person name="Tyson G.W."/>
            <person name="Wegener G."/>
            <person name="Boetius A."/>
            <person name="Orphan V."/>
        </authorList>
    </citation>
    <scope>NUCLEOTIDE SEQUENCE</scope>
</reference>
<evidence type="ECO:0000259" key="1">
    <source>
        <dbReference type="Pfam" id="PF00534"/>
    </source>
</evidence>
<proteinExistence type="predicted"/>
<dbReference type="Gene3D" id="3.40.50.2000">
    <property type="entry name" value="Glycogen Phosphorylase B"/>
    <property type="match status" value="2"/>
</dbReference>
<dbReference type="AlphaFoldDB" id="A0A7G9Z4B6"/>
<organism evidence="4">
    <name type="scientific">Candidatus Methanophaga sp. ANME-1 ERB7</name>
    <dbReference type="NCBI Taxonomy" id="2759913"/>
    <lineage>
        <taxon>Archaea</taxon>
        <taxon>Methanobacteriati</taxon>
        <taxon>Methanobacteriota</taxon>
        <taxon>Stenosarchaea group</taxon>
        <taxon>Methanomicrobia</taxon>
        <taxon>Candidatus Methanophagales</taxon>
        <taxon>Candidatus Methanophagaceae</taxon>
        <taxon>Candidatus Methanophaga</taxon>
    </lineage>
</organism>
<dbReference type="GO" id="GO:0102710">
    <property type="term" value="F:D-inositol-3-phosphate glycosyltransferase activity"/>
    <property type="evidence" value="ECO:0007669"/>
    <property type="project" value="UniProtKB-EC"/>
</dbReference>
<dbReference type="InterPro" id="IPR028098">
    <property type="entry name" value="Glyco_trans_4-like_N"/>
</dbReference>
<dbReference type="Pfam" id="PF13439">
    <property type="entry name" value="Glyco_transf_4"/>
    <property type="match status" value="1"/>
</dbReference>
<dbReference type="SUPFAM" id="SSF53756">
    <property type="entry name" value="UDP-Glycosyltransferase/glycogen phosphorylase"/>
    <property type="match status" value="1"/>
</dbReference>
<evidence type="ECO:0000259" key="2">
    <source>
        <dbReference type="Pfam" id="PF13439"/>
    </source>
</evidence>
<dbReference type="InterPro" id="IPR050194">
    <property type="entry name" value="Glycosyltransferase_grp1"/>
</dbReference>
<dbReference type="InterPro" id="IPR001296">
    <property type="entry name" value="Glyco_trans_1"/>
</dbReference>
<dbReference type="EMBL" id="MT631601">
    <property type="protein sequence ID" value="QNO55029.1"/>
    <property type="molecule type" value="Genomic_DNA"/>
</dbReference>
<keyword evidence="4" id="KW-0328">Glycosyltransferase</keyword>
<dbReference type="EMBL" id="MT631603">
    <property type="protein sequence ID" value="QNO55100.1"/>
    <property type="molecule type" value="Genomic_DNA"/>
</dbReference>
<accession>A0A7G9Z4B6</accession>
<protein>
    <submittedName>
        <fullName evidence="4">D-inositol-3-phosphate glycosyltransferase</fullName>
        <ecNumber evidence="4">2.4.1.250</ecNumber>
    </submittedName>
</protein>
<name>A0A7G9Z4B6_9EURY</name>
<sequence length="372" mass="42650">MKILHITKKYPEALGGDAVVVYNLEKQQEKIGHKVSIVTSNCSGIKNKENVFKFGLKDIAPNLDKITIRRVMSLIILFFWGLKRLGKLYPDIIHSHSADLGFFISFPAGLYHIPVVNTCHSVTFPDKQYGFMKRFAEIFFLKYGRFKRIITVDKSSLESFKEAGINNVIYIPNGVDTERFDRQKQKFEKRGDQKIIFLFAGRLENEKGLKYLFHAVRILKDRTKNFKFLIVGDSSQRNAFKNLAKNLGIEEYIFFMGKVDTDKIIKIYHNSDVFVLPSIHEGLPLTLLEAWAARLPVVTTNVGGIPEICVNRENALIVPPKDPEALADAMIEILEDGMLAKKMGKNGRKLVEEKYTWEKIAEKTEKVYERLI</sequence>
<feature type="domain" description="Glycosyl transferase family 1" evidence="1">
    <location>
        <begin position="184"/>
        <end position="349"/>
    </location>
</feature>
<dbReference type="CDD" id="cd03801">
    <property type="entry name" value="GT4_PimA-like"/>
    <property type="match status" value="1"/>
</dbReference>
<dbReference type="PANTHER" id="PTHR45947:SF3">
    <property type="entry name" value="SULFOQUINOVOSYL TRANSFERASE SQD2"/>
    <property type="match status" value="1"/>
</dbReference>